<comment type="caution">
    <text evidence="10">Lacks conserved residue(s) required for the propagation of feature annotation.</text>
</comment>
<keyword evidence="9 10" id="KW-0472">Membrane</keyword>
<organism evidence="11 12">
    <name type="scientific">Sulfoacidibacillus ferrooxidans</name>
    <dbReference type="NCBI Taxonomy" id="2005001"/>
    <lineage>
        <taxon>Bacteria</taxon>
        <taxon>Bacillati</taxon>
        <taxon>Bacillota</taxon>
        <taxon>Bacilli</taxon>
        <taxon>Bacillales</taxon>
        <taxon>Alicyclobacillaceae</taxon>
        <taxon>Sulfoacidibacillus</taxon>
    </lineage>
</organism>
<comment type="function">
    <text evidence="10">Involved in protein export. Participates in an early event of protein translocation.</text>
</comment>
<evidence type="ECO:0000256" key="7">
    <source>
        <dbReference type="ARBA" id="ARBA00022989"/>
    </source>
</evidence>
<dbReference type="EMBL" id="JALBUF010000001">
    <property type="protein sequence ID" value="MCI0182244.1"/>
    <property type="molecule type" value="Genomic_DNA"/>
</dbReference>
<dbReference type="RefSeq" id="WP_241711851.1">
    <property type="nucleotide sequence ID" value="NZ_JALBUF010000001.1"/>
</dbReference>
<dbReference type="AlphaFoldDB" id="A0A9X2AB22"/>
<dbReference type="PANTHER" id="PTHR34182:SF1">
    <property type="entry name" value="PROTEIN-EXPORT MEMBRANE PROTEIN SECG"/>
    <property type="match status" value="1"/>
</dbReference>
<keyword evidence="6 10" id="KW-0653">Protein transport</keyword>
<evidence type="ECO:0000256" key="6">
    <source>
        <dbReference type="ARBA" id="ARBA00022927"/>
    </source>
</evidence>
<comment type="caution">
    <text evidence="11">The sequence shown here is derived from an EMBL/GenBank/DDBJ whole genome shotgun (WGS) entry which is preliminary data.</text>
</comment>
<evidence type="ECO:0000256" key="1">
    <source>
        <dbReference type="ARBA" id="ARBA00004651"/>
    </source>
</evidence>
<dbReference type="GO" id="GO:0015450">
    <property type="term" value="F:protein-transporting ATPase activity"/>
    <property type="evidence" value="ECO:0007669"/>
    <property type="project" value="UniProtKB-UniRule"/>
</dbReference>
<dbReference type="Proteomes" id="UP001139263">
    <property type="component" value="Unassembled WGS sequence"/>
</dbReference>
<evidence type="ECO:0000256" key="2">
    <source>
        <dbReference type="ARBA" id="ARBA00008445"/>
    </source>
</evidence>
<accession>A0A9X2AB22</accession>
<dbReference type="PANTHER" id="PTHR34182">
    <property type="entry name" value="PROTEIN-EXPORT MEMBRANE PROTEIN SECG"/>
    <property type="match status" value="1"/>
</dbReference>
<evidence type="ECO:0000313" key="11">
    <source>
        <dbReference type="EMBL" id="MCI0182244.1"/>
    </source>
</evidence>
<dbReference type="GO" id="GO:0005886">
    <property type="term" value="C:plasma membrane"/>
    <property type="evidence" value="ECO:0007669"/>
    <property type="project" value="UniProtKB-SubCell"/>
</dbReference>
<keyword evidence="4 10" id="KW-1003">Cell membrane</keyword>
<dbReference type="GO" id="GO:0065002">
    <property type="term" value="P:intracellular protein transmembrane transport"/>
    <property type="evidence" value="ECO:0007669"/>
    <property type="project" value="TreeGrafter"/>
</dbReference>
<keyword evidence="7 10" id="KW-1133">Transmembrane helix</keyword>
<evidence type="ECO:0000256" key="10">
    <source>
        <dbReference type="RuleBase" id="RU365087"/>
    </source>
</evidence>
<protein>
    <recommendedName>
        <fullName evidence="10">Protein-export membrane protein SecG</fullName>
    </recommendedName>
</protein>
<dbReference type="Pfam" id="PF03840">
    <property type="entry name" value="SecG"/>
    <property type="match status" value="1"/>
</dbReference>
<comment type="subcellular location">
    <subcellularLocation>
        <location evidence="1 10">Cell membrane</location>
        <topology evidence="1 10">Multi-pass membrane protein</topology>
    </subcellularLocation>
</comment>
<gene>
    <name evidence="11" type="primary">secG</name>
    <name evidence="11" type="ORF">MM817_00501</name>
</gene>
<evidence type="ECO:0000256" key="3">
    <source>
        <dbReference type="ARBA" id="ARBA00022448"/>
    </source>
</evidence>
<feature type="transmembrane region" description="Helical" evidence="10">
    <location>
        <begin position="55"/>
        <end position="75"/>
    </location>
</feature>
<keyword evidence="8 10" id="KW-0811">Translocation</keyword>
<dbReference type="InterPro" id="IPR004692">
    <property type="entry name" value="SecG"/>
</dbReference>
<dbReference type="GO" id="GO:0043952">
    <property type="term" value="P:protein transport by the Sec complex"/>
    <property type="evidence" value="ECO:0007669"/>
    <property type="project" value="TreeGrafter"/>
</dbReference>
<dbReference type="NCBIfam" id="TIGR00810">
    <property type="entry name" value="secG"/>
    <property type="match status" value="1"/>
</dbReference>
<dbReference type="PRINTS" id="PR01651">
    <property type="entry name" value="SECGEXPORT"/>
</dbReference>
<keyword evidence="5 10" id="KW-0812">Transmembrane</keyword>
<reference evidence="11" key="1">
    <citation type="submission" date="2022-03" db="EMBL/GenBank/DDBJ databases">
        <title>Draft Genome Sequence of Firmicute Strain S0AB, a Heterotrophic Iron/Sulfur-Oxidizing Extreme Acidophile.</title>
        <authorList>
            <person name="Vergara E."/>
            <person name="Pakostova E."/>
            <person name="Johnson D.B."/>
            <person name="Holmes D.S."/>
        </authorList>
    </citation>
    <scope>NUCLEOTIDE SEQUENCE</scope>
    <source>
        <strain evidence="11">S0AB</strain>
    </source>
</reference>
<evidence type="ECO:0000313" key="12">
    <source>
        <dbReference type="Proteomes" id="UP001139263"/>
    </source>
</evidence>
<sequence length="77" mass="8230">MLTTAKIVLVIISVLIVTVVLLQSGRSAGLGAITGGGNEVGASRRNRGTDPMLGRVTMVMAFLFFVDLIWIAWMVSH</sequence>
<proteinExistence type="inferred from homology"/>
<evidence type="ECO:0000256" key="9">
    <source>
        <dbReference type="ARBA" id="ARBA00023136"/>
    </source>
</evidence>
<dbReference type="GO" id="GO:0009306">
    <property type="term" value="P:protein secretion"/>
    <property type="evidence" value="ECO:0007669"/>
    <property type="project" value="UniProtKB-UniRule"/>
</dbReference>
<comment type="similarity">
    <text evidence="2 10">Belongs to the SecG family.</text>
</comment>
<keyword evidence="3 10" id="KW-0813">Transport</keyword>
<evidence type="ECO:0000256" key="8">
    <source>
        <dbReference type="ARBA" id="ARBA00023010"/>
    </source>
</evidence>
<evidence type="ECO:0000256" key="5">
    <source>
        <dbReference type="ARBA" id="ARBA00022692"/>
    </source>
</evidence>
<keyword evidence="12" id="KW-1185">Reference proteome</keyword>
<evidence type="ECO:0000256" key="4">
    <source>
        <dbReference type="ARBA" id="ARBA00022475"/>
    </source>
</evidence>
<name>A0A9X2AB22_9BACL</name>